<dbReference type="EMBL" id="CM055093">
    <property type="protein sequence ID" value="KAJ7566367.1"/>
    <property type="molecule type" value="Genomic_DNA"/>
</dbReference>
<comment type="caution">
    <text evidence="1">The sequence shown here is derived from an EMBL/GenBank/DDBJ whole genome shotgun (WGS) entry which is preliminary data.</text>
</comment>
<evidence type="ECO:0000313" key="1">
    <source>
        <dbReference type="EMBL" id="KAJ7566367.1"/>
    </source>
</evidence>
<gene>
    <name evidence="1" type="ORF">O6H91_02G099500</name>
</gene>
<protein>
    <submittedName>
        <fullName evidence="1">Uncharacterized protein</fullName>
    </submittedName>
</protein>
<dbReference type="Proteomes" id="UP001162992">
    <property type="component" value="Chromosome 2"/>
</dbReference>
<sequence>MHSTQFCSPNLSSYIHKQLAVVHNTERCIGLQIKMNSAQVQVVTANGHPENVVTKQLERKGTARNVEWEGRGEIFEYVGAANPAMSPIPVMGLRAVEHETGPTRVITLDASKELEIEGYQASSPNLLASFLRICVGDSLTTSACATSQAFYVIHGRGRTSVEDQELEWKTGDLFVIPGGKEDTSCTHECFQDEKTGGAGLYWVSDSPLLAYLGVVPKGKKFDATFFSQEKLLESVDTVRHEPGAEHRNRLGILLGNVATPQTKTLTHTLWSLLNVLPAGSDIQRPHRHNSVALDLAIYASPDSYTLMGRELDGQGNVLNPVRVDWESGAMFVTPPGWWHSHHNDSGEDAWVLPLQDAGLYTHQRTLDIRFSEQEIQLLDQKIVR</sequence>
<proteinExistence type="predicted"/>
<keyword evidence="2" id="KW-1185">Reference proteome</keyword>
<accession>A0ACC2EIP0</accession>
<evidence type="ECO:0000313" key="2">
    <source>
        <dbReference type="Proteomes" id="UP001162992"/>
    </source>
</evidence>
<reference evidence="2" key="1">
    <citation type="journal article" date="2024" name="Proc. Natl. Acad. Sci. U.S.A.">
        <title>Extraordinary preservation of gene collinearity over three hundred million years revealed in homosporous lycophytes.</title>
        <authorList>
            <person name="Li C."/>
            <person name="Wickell D."/>
            <person name="Kuo L.Y."/>
            <person name="Chen X."/>
            <person name="Nie B."/>
            <person name="Liao X."/>
            <person name="Peng D."/>
            <person name="Ji J."/>
            <person name="Jenkins J."/>
            <person name="Williams M."/>
            <person name="Shu S."/>
            <person name="Plott C."/>
            <person name="Barry K."/>
            <person name="Rajasekar S."/>
            <person name="Grimwood J."/>
            <person name="Han X."/>
            <person name="Sun S."/>
            <person name="Hou Z."/>
            <person name="He W."/>
            <person name="Dai G."/>
            <person name="Sun C."/>
            <person name="Schmutz J."/>
            <person name="Leebens-Mack J.H."/>
            <person name="Li F.W."/>
            <person name="Wang L."/>
        </authorList>
    </citation>
    <scope>NUCLEOTIDE SEQUENCE [LARGE SCALE GENOMIC DNA]</scope>
    <source>
        <strain evidence="2">cv. PW_Plant_1</strain>
    </source>
</reference>
<organism evidence="1 2">
    <name type="scientific">Diphasiastrum complanatum</name>
    <name type="common">Issler's clubmoss</name>
    <name type="synonym">Lycopodium complanatum</name>
    <dbReference type="NCBI Taxonomy" id="34168"/>
    <lineage>
        <taxon>Eukaryota</taxon>
        <taxon>Viridiplantae</taxon>
        <taxon>Streptophyta</taxon>
        <taxon>Embryophyta</taxon>
        <taxon>Tracheophyta</taxon>
        <taxon>Lycopodiopsida</taxon>
        <taxon>Lycopodiales</taxon>
        <taxon>Lycopodiaceae</taxon>
        <taxon>Lycopodioideae</taxon>
        <taxon>Diphasiastrum</taxon>
    </lineage>
</organism>
<name>A0ACC2EIP0_DIPCM</name>